<dbReference type="PANTHER" id="PTHR35704:SF1">
    <property type="entry name" value="OS02G0254600 PROTEIN"/>
    <property type="match status" value="1"/>
</dbReference>
<proteinExistence type="predicted"/>
<dbReference type="PANTHER" id="PTHR35704">
    <property type="entry name" value="OS02G0254600 PROTEIN"/>
    <property type="match status" value="1"/>
</dbReference>
<feature type="region of interest" description="Disordered" evidence="1">
    <location>
        <begin position="1"/>
        <end position="55"/>
    </location>
</feature>
<evidence type="ECO:0000313" key="2">
    <source>
        <dbReference type="EMBL" id="CAL1373586.1"/>
    </source>
</evidence>
<dbReference type="AlphaFoldDB" id="A0AAV2DIU0"/>
<dbReference type="EMBL" id="OZ034816">
    <property type="protein sequence ID" value="CAL1373586.1"/>
    <property type="molecule type" value="Genomic_DNA"/>
</dbReference>
<name>A0AAV2DIU0_9ROSI</name>
<gene>
    <name evidence="2" type="ORF">LTRI10_LOCUS15508</name>
</gene>
<protein>
    <submittedName>
        <fullName evidence="2">Uncharacterized protein</fullName>
    </submittedName>
</protein>
<dbReference type="Proteomes" id="UP001497516">
    <property type="component" value="Chromosome 3"/>
</dbReference>
<evidence type="ECO:0000256" key="1">
    <source>
        <dbReference type="SAM" id="MobiDB-lite"/>
    </source>
</evidence>
<organism evidence="2 3">
    <name type="scientific">Linum trigynum</name>
    <dbReference type="NCBI Taxonomy" id="586398"/>
    <lineage>
        <taxon>Eukaryota</taxon>
        <taxon>Viridiplantae</taxon>
        <taxon>Streptophyta</taxon>
        <taxon>Embryophyta</taxon>
        <taxon>Tracheophyta</taxon>
        <taxon>Spermatophyta</taxon>
        <taxon>Magnoliopsida</taxon>
        <taxon>eudicotyledons</taxon>
        <taxon>Gunneridae</taxon>
        <taxon>Pentapetalae</taxon>
        <taxon>rosids</taxon>
        <taxon>fabids</taxon>
        <taxon>Malpighiales</taxon>
        <taxon>Linaceae</taxon>
        <taxon>Linum</taxon>
    </lineage>
</organism>
<evidence type="ECO:0000313" key="3">
    <source>
        <dbReference type="Proteomes" id="UP001497516"/>
    </source>
</evidence>
<sequence length="135" mass="14931">MGNCLAPSKKRCQVHQVEEQHDLPAVNRKSDNTTNPEKSGEFLISKGETDDGGGSGVKVKVVLTKDELEWLMYELRVKNNGSNSTVGGSTKKLEDALAEIERNRALKSVSVYQCWQPSLESIIESPEEVGSGRYY</sequence>
<accession>A0AAV2DIU0</accession>
<keyword evidence="3" id="KW-1185">Reference proteome</keyword>
<reference evidence="2 3" key="1">
    <citation type="submission" date="2024-04" db="EMBL/GenBank/DDBJ databases">
        <authorList>
            <person name="Fracassetti M."/>
        </authorList>
    </citation>
    <scope>NUCLEOTIDE SEQUENCE [LARGE SCALE GENOMIC DNA]</scope>
</reference>